<sequence>MVSGRCFRTLHRLFSTSPYRKADPWPLPHTKQHMEATAIPPNIPKPIPIPRHNESLETLRARLTYQTRKRGTLESDLIMSTFAKEHLHSLTREELLELDQLLDEPDWDVYYWCTEGKAPPERWVNSPILAKLKIHARNEGKDVRRMPDLDPPQRSS</sequence>
<reference evidence="1" key="1">
    <citation type="submission" date="2019-10" db="EMBL/GenBank/DDBJ databases">
        <authorList>
            <consortium name="DOE Joint Genome Institute"/>
            <person name="Kuo A."/>
            <person name="Miyauchi S."/>
            <person name="Kiss E."/>
            <person name="Drula E."/>
            <person name="Kohler A."/>
            <person name="Sanchez-Garcia M."/>
            <person name="Andreopoulos B."/>
            <person name="Barry K.W."/>
            <person name="Bonito G."/>
            <person name="Buee M."/>
            <person name="Carver A."/>
            <person name="Chen C."/>
            <person name="Cichocki N."/>
            <person name="Clum A."/>
            <person name="Culley D."/>
            <person name="Crous P.W."/>
            <person name="Fauchery L."/>
            <person name="Girlanda M."/>
            <person name="Hayes R."/>
            <person name="Keri Z."/>
            <person name="Labutti K."/>
            <person name="Lipzen A."/>
            <person name="Lombard V."/>
            <person name="Magnuson J."/>
            <person name="Maillard F."/>
            <person name="Morin E."/>
            <person name="Murat C."/>
            <person name="Nolan M."/>
            <person name="Ohm R."/>
            <person name="Pangilinan J."/>
            <person name="Pereira M."/>
            <person name="Perotto S."/>
            <person name="Peter M."/>
            <person name="Riley R."/>
            <person name="Sitrit Y."/>
            <person name="Stielow B."/>
            <person name="Szollosi G."/>
            <person name="Zifcakova L."/>
            <person name="Stursova M."/>
            <person name="Spatafora J.W."/>
            <person name="Tedersoo L."/>
            <person name="Vaario L.-M."/>
            <person name="Yamada A."/>
            <person name="Yan M."/>
            <person name="Wang P."/>
            <person name="Xu J."/>
            <person name="Bruns T."/>
            <person name="Baldrian P."/>
            <person name="Vilgalys R."/>
            <person name="Henrissat B."/>
            <person name="Grigoriev I.V."/>
            <person name="Hibbett D."/>
            <person name="Nagy L.G."/>
            <person name="Martin F.M."/>
        </authorList>
    </citation>
    <scope>NUCLEOTIDE SEQUENCE</scope>
    <source>
        <strain evidence="1">P2</strain>
    </source>
</reference>
<evidence type="ECO:0000313" key="1">
    <source>
        <dbReference type="EMBL" id="KAF9652644.1"/>
    </source>
</evidence>
<protein>
    <submittedName>
        <fullName evidence="1">Mitochondrial protein</fullName>
    </submittedName>
</protein>
<reference evidence="1" key="2">
    <citation type="journal article" date="2020" name="Nat. Commun.">
        <title>Large-scale genome sequencing of mycorrhizal fungi provides insights into the early evolution of symbiotic traits.</title>
        <authorList>
            <person name="Miyauchi S."/>
            <person name="Kiss E."/>
            <person name="Kuo A."/>
            <person name="Drula E."/>
            <person name="Kohler A."/>
            <person name="Sanchez-Garcia M."/>
            <person name="Morin E."/>
            <person name="Andreopoulos B."/>
            <person name="Barry K.W."/>
            <person name="Bonito G."/>
            <person name="Buee M."/>
            <person name="Carver A."/>
            <person name="Chen C."/>
            <person name="Cichocki N."/>
            <person name="Clum A."/>
            <person name="Culley D."/>
            <person name="Crous P.W."/>
            <person name="Fauchery L."/>
            <person name="Girlanda M."/>
            <person name="Hayes R.D."/>
            <person name="Keri Z."/>
            <person name="LaButti K."/>
            <person name="Lipzen A."/>
            <person name="Lombard V."/>
            <person name="Magnuson J."/>
            <person name="Maillard F."/>
            <person name="Murat C."/>
            <person name="Nolan M."/>
            <person name="Ohm R.A."/>
            <person name="Pangilinan J."/>
            <person name="Pereira M.F."/>
            <person name="Perotto S."/>
            <person name="Peter M."/>
            <person name="Pfister S."/>
            <person name="Riley R."/>
            <person name="Sitrit Y."/>
            <person name="Stielow J.B."/>
            <person name="Szollosi G."/>
            <person name="Zifcakova L."/>
            <person name="Stursova M."/>
            <person name="Spatafora J.W."/>
            <person name="Tedersoo L."/>
            <person name="Vaario L.M."/>
            <person name="Yamada A."/>
            <person name="Yan M."/>
            <person name="Wang P."/>
            <person name="Xu J."/>
            <person name="Bruns T."/>
            <person name="Baldrian P."/>
            <person name="Vilgalys R."/>
            <person name="Dunand C."/>
            <person name="Henrissat B."/>
            <person name="Grigoriev I.V."/>
            <person name="Hibbett D."/>
            <person name="Nagy L.G."/>
            <person name="Martin F.M."/>
        </authorList>
    </citation>
    <scope>NUCLEOTIDE SEQUENCE</scope>
    <source>
        <strain evidence="1">P2</strain>
    </source>
</reference>
<gene>
    <name evidence="1" type="ORF">BDM02DRAFT_3108714</name>
</gene>
<name>A0ACB6ZT56_THEGA</name>
<proteinExistence type="predicted"/>
<accession>A0ACB6ZT56</accession>
<evidence type="ECO:0000313" key="2">
    <source>
        <dbReference type="Proteomes" id="UP000886501"/>
    </source>
</evidence>
<organism evidence="1 2">
    <name type="scientific">Thelephora ganbajun</name>
    <name type="common">Ganba fungus</name>
    <dbReference type="NCBI Taxonomy" id="370292"/>
    <lineage>
        <taxon>Eukaryota</taxon>
        <taxon>Fungi</taxon>
        <taxon>Dikarya</taxon>
        <taxon>Basidiomycota</taxon>
        <taxon>Agaricomycotina</taxon>
        <taxon>Agaricomycetes</taxon>
        <taxon>Thelephorales</taxon>
        <taxon>Thelephoraceae</taxon>
        <taxon>Thelephora</taxon>
    </lineage>
</organism>
<comment type="caution">
    <text evidence="1">The sequence shown here is derived from an EMBL/GenBank/DDBJ whole genome shotgun (WGS) entry which is preliminary data.</text>
</comment>
<dbReference type="EMBL" id="MU117967">
    <property type="protein sequence ID" value="KAF9652644.1"/>
    <property type="molecule type" value="Genomic_DNA"/>
</dbReference>
<keyword evidence="2" id="KW-1185">Reference proteome</keyword>
<dbReference type="Proteomes" id="UP000886501">
    <property type="component" value="Unassembled WGS sequence"/>
</dbReference>